<dbReference type="Proteomes" id="UP001272242">
    <property type="component" value="Unassembled WGS sequence"/>
</dbReference>
<dbReference type="Pfam" id="PF03803">
    <property type="entry name" value="Scramblase"/>
    <property type="match status" value="1"/>
</dbReference>
<dbReference type="InterPro" id="IPR025659">
    <property type="entry name" value="Tubby-like_C"/>
</dbReference>
<sequence>MLELNTLIVKQKAKLLSSRASFEILDESGKLVGTAEQSTTALAKLVGMVLGPPATKIEFREKPDDSLVFTVRRGGTIFKKVEVLDAQGTVIGLYKAKRFSLAGGFQVYDGSGKHVAEIRGKMLKSEYTFFQPDGKTEMGKVSKKWAGMAKELFTSADTYAVQIEPAFEDDPKAKMLILGAAVAIDSLMSTSGGASGGGESDDE</sequence>
<dbReference type="RefSeq" id="WP_320689232.1">
    <property type="nucleotide sequence ID" value="NZ_JAXBLV010000226.1"/>
</dbReference>
<dbReference type="PANTHER" id="PTHR23248">
    <property type="entry name" value="PHOSPHOLIPID SCRAMBLASE-RELATED"/>
    <property type="match status" value="1"/>
</dbReference>
<reference evidence="2" key="1">
    <citation type="journal article" date="2023" name="Mar. Drugs">
        <title>Gemmata algarum, a Novel Planctomycete Isolated from an Algal Mat, Displays Antimicrobial Activity.</title>
        <authorList>
            <person name="Kumar G."/>
            <person name="Kallscheuer N."/>
            <person name="Kashif M."/>
            <person name="Ahamad S."/>
            <person name="Jagadeeshwari U."/>
            <person name="Pannikurungottu S."/>
            <person name="Haufschild T."/>
            <person name="Kabuu M."/>
            <person name="Sasikala C."/>
            <person name="Jogler C."/>
            <person name="Ramana C."/>
        </authorList>
    </citation>
    <scope>NUCLEOTIDE SEQUENCE [LARGE SCALE GENOMIC DNA]</scope>
    <source>
        <strain evidence="2">JC673</strain>
    </source>
</reference>
<evidence type="ECO:0000313" key="1">
    <source>
        <dbReference type="EMBL" id="MDY3562963.1"/>
    </source>
</evidence>
<dbReference type="EMBL" id="JAXBLV010000226">
    <property type="protein sequence ID" value="MDY3562963.1"/>
    <property type="molecule type" value="Genomic_DNA"/>
</dbReference>
<keyword evidence="2" id="KW-1185">Reference proteome</keyword>
<accession>A0ABU5F983</accession>
<evidence type="ECO:0000313" key="2">
    <source>
        <dbReference type="Proteomes" id="UP001272242"/>
    </source>
</evidence>
<dbReference type="InterPro" id="IPR005552">
    <property type="entry name" value="Scramblase"/>
</dbReference>
<name>A0ABU5F983_9BACT</name>
<proteinExistence type="predicted"/>
<dbReference type="SUPFAM" id="SSF54518">
    <property type="entry name" value="Tubby C-terminal domain-like"/>
    <property type="match status" value="1"/>
</dbReference>
<dbReference type="PANTHER" id="PTHR23248:SF9">
    <property type="entry name" value="PHOSPHOLIPID SCRAMBLASE"/>
    <property type="match status" value="1"/>
</dbReference>
<gene>
    <name evidence="1" type="ORF">R5W23_004446</name>
</gene>
<protein>
    <submittedName>
        <fullName evidence="1">Phospholipid scramblase family protein</fullName>
    </submittedName>
</protein>
<comment type="caution">
    <text evidence="1">The sequence shown here is derived from an EMBL/GenBank/DDBJ whole genome shotgun (WGS) entry which is preliminary data.</text>
</comment>
<organism evidence="1 2">
    <name type="scientific">Gemmata algarum</name>
    <dbReference type="NCBI Taxonomy" id="2975278"/>
    <lineage>
        <taxon>Bacteria</taxon>
        <taxon>Pseudomonadati</taxon>
        <taxon>Planctomycetota</taxon>
        <taxon>Planctomycetia</taxon>
        <taxon>Gemmatales</taxon>
        <taxon>Gemmataceae</taxon>
        <taxon>Gemmata</taxon>
    </lineage>
</organism>